<accession>A0ACA9QG31</accession>
<protein>
    <submittedName>
        <fullName evidence="1">5636_t:CDS:1</fullName>
    </submittedName>
</protein>
<comment type="caution">
    <text evidence="1">The sequence shown here is derived from an EMBL/GenBank/DDBJ whole genome shotgun (WGS) entry which is preliminary data.</text>
</comment>
<evidence type="ECO:0000313" key="2">
    <source>
        <dbReference type="Proteomes" id="UP000789702"/>
    </source>
</evidence>
<feature type="non-terminal residue" evidence="1">
    <location>
        <position position="1"/>
    </location>
</feature>
<keyword evidence="2" id="KW-1185">Reference proteome</keyword>
<dbReference type="Proteomes" id="UP000789702">
    <property type="component" value="Unassembled WGS sequence"/>
</dbReference>
<reference evidence="1" key="1">
    <citation type="submission" date="2021-06" db="EMBL/GenBank/DDBJ databases">
        <authorList>
            <person name="Kallberg Y."/>
            <person name="Tangrot J."/>
            <person name="Rosling A."/>
        </authorList>
    </citation>
    <scope>NUCLEOTIDE SEQUENCE</scope>
    <source>
        <strain evidence="1">IL203A</strain>
    </source>
</reference>
<name>A0ACA9QG31_9GLOM</name>
<gene>
    <name evidence="1" type="ORF">DHETER_LOCUS14499</name>
</gene>
<evidence type="ECO:0000313" key="1">
    <source>
        <dbReference type="EMBL" id="CAG8748657.1"/>
    </source>
</evidence>
<feature type="non-terminal residue" evidence="1">
    <location>
        <position position="56"/>
    </location>
</feature>
<sequence length="56" mass="6267">SLTILVDPNQLQLDYQMTQLQPGDFTGTALQPDFYRMTQLQPGILPELFSIGVSPE</sequence>
<proteinExistence type="predicted"/>
<dbReference type="EMBL" id="CAJVPU010044954">
    <property type="protein sequence ID" value="CAG8748657.1"/>
    <property type="molecule type" value="Genomic_DNA"/>
</dbReference>
<organism evidence="1 2">
    <name type="scientific">Dentiscutata heterogama</name>
    <dbReference type="NCBI Taxonomy" id="1316150"/>
    <lineage>
        <taxon>Eukaryota</taxon>
        <taxon>Fungi</taxon>
        <taxon>Fungi incertae sedis</taxon>
        <taxon>Mucoromycota</taxon>
        <taxon>Glomeromycotina</taxon>
        <taxon>Glomeromycetes</taxon>
        <taxon>Diversisporales</taxon>
        <taxon>Gigasporaceae</taxon>
        <taxon>Dentiscutata</taxon>
    </lineage>
</organism>